<evidence type="ECO:0000313" key="8">
    <source>
        <dbReference type="EMBL" id="SDU61901.1"/>
    </source>
</evidence>
<dbReference type="Pfam" id="PF00015">
    <property type="entry name" value="MCPsignal"/>
    <property type="match status" value="1"/>
</dbReference>
<protein>
    <submittedName>
        <fullName evidence="8">Methyl-accepting chemotaxis protein</fullName>
    </submittedName>
</protein>
<gene>
    <name evidence="8" type="ORF">SAMN04487931_11815</name>
</gene>
<evidence type="ECO:0000256" key="1">
    <source>
        <dbReference type="ARBA" id="ARBA00022500"/>
    </source>
</evidence>
<dbReference type="GO" id="GO:0006935">
    <property type="term" value="P:chemotaxis"/>
    <property type="evidence" value="ECO:0007669"/>
    <property type="project" value="UniProtKB-KW"/>
</dbReference>
<dbReference type="InterPro" id="IPR032255">
    <property type="entry name" value="HBM"/>
</dbReference>
<dbReference type="AlphaFoldDB" id="A0A1H2K0A2"/>
<keyword evidence="1" id="KW-0145">Chemotaxis</keyword>
<keyword evidence="9" id="KW-1185">Reference proteome</keyword>
<dbReference type="GO" id="GO:0004888">
    <property type="term" value="F:transmembrane signaling receptor activity"/>
    <property type="evidence" value="ECO:0007669"/>
    <property type="project" value="InterPro"/>
</dbReference>
<keyword evidence="4" id="KW-0175">Coiled coil</keyword>
<name>A0A1H2K0A2_9BACT</name>
<evidence type="ECO:0000313" key="9">
    <source>
        <dbReference type="Proteomes" id="UP000199608"/>
    </source>
</evidence>
<feature type="transmembrane region" description="Helical" evidence="5">
    <location>
        <begin position="294"/>
        <end position="319"/>
    </location>
</feature>
<evidence type="ECO:0000259" key="6">
    <source>
        <dbReference type="PROSITE" id="PS50111"/>
    </source>
</evidence>
<keyword evidence="5" id="KW-1133">Transmembrane helix</keyword>
<dbReference type="PROSITE" id="PS50111">
    <property type="entry name" value="CHEMOTAXIS_TRANSDUC_2"/>
    <property type="match status" value="1"/>
</dbReference>
<proteinExistence type="inferred from homology"/>
<dbReference type="InterPro" id="IPR004089">
    <property type="entry name" value="MCPsignal_dom"/>
</dbReference>
<comment type="similarity">
    <text evidence="2">Belongs to the methyl-accepting chemotaxis (MCP) protein family.</text>
</comment>
<dbReference type="Gene3D" id="1.10.287.950">
    <property type="entry name" value="Methyl-accepting chemotaxis protein"/>
    <property type="match status" value="1"/>
</dbReference>
<dbReference type="PANTHER" id="PTHR43531">
    <property type="entry name" value="PROTEIN ICFG"/>
    <property type="match status" value="1"/>
</dbReference>
<feature type="domain" description="HBM" evidence="7">
    <location>
        <begin position="38"/>
        <end position="294"/>
    </location>
</feature>
<dbReference type="GO" id="GO:0005886">
    <property type="term" value="C:plasma membrane"/>
    <property type="evidence" value="ECO:0007669"/>
    <property type="project" value="TreeGrafter"/>
</dbReference>
<dbReference type="PROSITE" id="PS51753">
    <property type="entry name" value="HBM"/>
    <property type="match status" value="1"/>
</dbReference>
<dbReference type="SUPFAM" id="SSF58104">
    <property type="entry name" value="Methyl-accepting chemotaxis protein (MCP) signaling domain"/>
    <property type="match status" value="1"/>
</dbReference>
<evidence type="ECO:0000256" key="5">
    <source>
        <dbReference type="SAM" id="Phobius"/>
    </source>
</evidence>
<feature type="coiled-coil region" evidence="4">
    <location>
        <begin position="65"/>
        <end position="99"/>
    </location>
</feature>
<evidence type="ECO:0000256" key="4">
    <source>
        <dbReference type="SAM" id="Coils"/>
    </source>
</evidence>
<dbReference type="PRINTS" id="PR00260">
    <property type="entry name" value="CHEMTRNSDUCR"/>
</dbReference>
<dbReference type="EMBL" id="FNLL01000018">
    <property type="protein sequence ID" value="SDU61901.1"/>
    <property type="molecule type" value="Genomic_DNA"/>
</dbReference>
<keyword evidence="5" id="KW-0812">Transmembrane</keyword>
<dbReference type="RefSeq" id="WP_092238085.1">
    <property type="nucleotide sequence ID" value="NZ_FNLL01000018.1"/>
</dbReference>
<keyword evidence="5" id="KW-0472">Membrane</keyword>
<organism evidence="8 9">
    <name type="scientific">Desulfobacula phenolica</name>
    <dbReference type="NCBI Taxonomy" id="90732"/>
    <lineage>
        <taxon>Bacteria</taxon>
        <taxon>Pseudomonadati</taxon>
        <taxon>Thermodesulfobacteriota</taxon>
        <taxon>Desulfobacteria</taxon>
        <taxon>Desulfobacterales</taxon>
        <taxon>Desulfobacteraceae</taxon>
        <taxon>Desulfobacula</taxon>
    </lineage>
</organism>
<dbReference type="SMART" id="SM00283">
    <property type="entry name" value="MA"/>
    <property type="match status" value="1"/>
</dbReference>
<evidence type="ECO:0000256" key="3">
    <source>
        <dbReference type="PROSITE-ProRule" id="PRU00284"/>
    </source>
</evidence>
<dbReference type="InterPro" id="IPR051310">
    <property type="entry name" value="MCP_chemotaxis"/>
</dbReference>
<dbReference type="GO" id="GO:0007165">
    <property type="term" value="P:signal transduction"/>
    <property type="evidence" value="ECO:0007669"/>
    <property type="project" value="UniProtKB-KW"/>
</dbReference>
<dbReference type="InterPro" id="IPR004090">
    <property type="entry name" value="Chemotax_Me-accpt_rcpt"/>
</dbReference>
<keyword evidence="3" id="KW-0807">Transducer</keyword>
<dbReference type="Proteomes" id="UP000199608">
    <property type="component" value="Unassembled WGS sequence"/>
</dbReference>
<feature type="domain" description="Methyl-accepting transducer" evidence="6">
    <location>
        <begin position="337"/>
        <end position="566"/>
    </location>
</feature>
<reference evidence="9" key="1">
    <citation type="submission" date="2016-10" db="EMBL/GenBank/DDBJ databases">
        <authorList>
            <person name="Varghese N."/>
            <person name="Submissions S."/>
        </authorList>
    </citation>
    <scope>NUCLEOTIDE SEQUENCE [LARGE SCALE GENOMIC DNA]</scope>
    <source>
        <strain evidence="9">DSM 3384</strain>
    </source>
</reference>
<evidence type="ECO:0000259" key="7">
    <source>
        <dbReference type="PROSITE" id="PS51753"/>
    </source>
</evidence>
<accession>A0A1H2K0A2</accession>
<dbReference type="SMART" id="SM01358">
    <property type="entry name" value="HBM"/>
    <property type="match status" value="1"/>
</dbReference>
<dbReference type="PANTHER" id="PTHR43531:SF11">
    <property type="entry name" value="METHYL-ACCEPTING CHEMOTAXIS PROTEIN 3"/>
    <property type="match status" value="1"/>
</dbReference>
<evidence type="ECO:0000256" key="2">
    <source>
        <dbReference type="ARBA" id="ARBA00029447"/>
    </source>
</evidence>
<sequence>MFKNMKLGTKIMGLAGLLIILCGLVAYAGYYTNTSVVDRVHIADDVNQMVKIMLETRRHEKNYIIREKTTYVEKVNENIKDLKQQILSTKEEFTDLENKNKMDDILSQVNHYEQGFSTYVGLNGKIQKLISVDDKMVQSARLMEKNAAEIHRIQREQYYQLQKDGASAEILNSRLKWADDTNLIIQNLLQCRRQEKNFLLREDTVSIDKVSKFSKKIIELAENLKSVVQSDESKQKINSIINSFEIYKTAFDNVVHCKEQQVSATDQMVASARAVQKICSDTRANQKAKMNDQISFTGIFLGLTTLAAAGLGIFLSFFITRGITRYLSQIIENLETGSQQVSAASSQISSASQSLAEGSTEQAASIEETSASLEQISSMVKQNSENSGLTNNIMQEVSKEVKQASVSMGQLTQSIDEISKASEETSKIVKTIDEIAFQTNLLALNAAVEAARAGDAGAGFAVVADEVRNLAMRAADAAKNTTDLIEDITNKINIGSGMVVSNNESFSRVAKSSIKASELVNEITAASKEQSEGIEQLNIAVTEVDKVIQQNAATAEESASTSEELNAQAEQMKYLVHELVIVVNGSKNRTRKPDYETQTALMESGKREIRSDQLISYDDDDFKNF</sequence>